<dbReference type="HOGENOM" id="CLU_1404041_0_0_1"/>
<organism evidence="1 2">
    <name type="scientific">Rhodnius prolixus</name>
    <name type="common">Triatomid bug</name>
    <dbReference type="NCBI Taxonomy" id="13249"/>
    <lineage>
        <taxon>Eukaryota</taxon>
        <taxon>Metazoa</taxon>
        <taxon>Ecdysozoa</taxon>
        <taxon>Arthropoda</taxon>
        <taxon>Hexapoda</taxon>
        <taxon>Insecta</taxon>
        <taxon>Pterygota</taxon>
        <taxon>Neoptera</taxon>
        <taxon>Paraneoptera</taxon>
        <taxon>Hemiptera</taxon>
        <taxon>Heteroptera</taxon>
        <taxon>Panheteroptera</taxon>
        <taxon>Cimicomorpha</taxon>
        <taxon>Reduviidae</taxon>
        <taxon>Triatominae</taxon>
        <taxon>Rhodnius</taxon>
    </lineage>
</organism>
<evidence type="ECO:0000313" key="2">
    <source>
        <dbReference type="Proteomes" id="UP000015103"/>
    </source>
</evidence>
<proteinExistence type="predicted"/>
<dbReference type="AlphaFoldDB" id="T1I0W2"/>
<name>T1I0W2_RHOPR</name>
<dbReference type="EMBL" id="ACPB03025449">
    <property type="status" value="NOT_ANNOTATED_CDS"/>
    <property type="molecule type" value="Genomic_DNA"/>
</dbReference>
<dbReference type="VEuPathDB" id="VectorBase:RPRC009932"/>
<protein>
    <submittedName>
        <fullName evidence="1">Uncharacterized protein</fullName>
    </submittedName>
</protein>
<dbReference type="RefSeq" id="XP_073973250.1">
    <property type="nucleotide sequence ID" value="XM_074117149.1"/>
</dbReference>
<accession>T1I0W2</accession>
<dbReference type="Proteomes" id="UP000015103">
    <property type="component" value="Unassembled WGS sequence"/>
</dbReference>
<dbReference type="GeneID" id="141448654"/>
<sequence length="194" mass="22075">MYECTDDNGVLSEPPPAKESPQKITTDHLLKIDVPLVTQEYRESGRHYIVAQSEKVLDPNGYMRMKTKVEHYLYTLNTSNDIGKPVLSDVVRFPQDVLTMFNKQNNFSKEDDSQESVSELINNCFKDLQIKSNFKLMKGKNQNNSKKEWNKTEESGESCDEEVLSEEEIGGDYICICDDDQDAASDSSCSTDSY</sequence>
<reference evidence="1" key="1">
    <citation type="submission" date="2015-05" db="UniProtKB">
        <authorList>
            <consortium name="EnsemblMetazoa"/>
        </authorList>
    </citation>
    <scope>IDENTIFICATION</scope>
</reference>
<keyword evidence="2" id="KW-1185">Reference proteome</keyword>
<dbReference type="InParanoid" id="T1I0W2"/>
<evidence type="ECO:0000313" key="1">
    <source>
        <dbReference type="EnsemblMetazoa" id="RPRC009932-PA"/>
    </source>
</evidence>
<dbReference type="EnsemblMetazoa" id="RPRC009932-RA">
    <property type="protein sequence ID" value="RPRC009932-PA"/>
    <property type="gene ID" value="RPRC009932"/>
</dbReference>